<keyword evidence="3" id="KW-1185">Reference proteome</keyword>
<sequence>MKKGLHTTIGLATILLFAACSDDDKTTAPPETPDPNEPQPVEIVIGDVTIEAITEKIEITNTDSETNLVSIDAIKGVTYANAMRFEHSELLSLSETSDAKGTIDATDFGDSCPQQSTQLPSSEDCLNLNIWRPSGISSDTKLPVYVYIHGGSFENGSGSLPNLSPDVVVAQSVIDTQNGDRTSPFMAITFNYRLGLLGSFWIEDNGDTKGGNFGIGDQKRALQWVSQNISELGGDPSNVTVYGQGSGAISINVMHQEHETELDPDSVDNAAPQYFQRSIMQSLPLGLPFRSYSLAKDSNETIIALANELFGDESSPVADLKSLSVPQILELQSKAKSQLTGRLFGLPDGVIENIVKDVIDGTSLAVIAVKYASDIAAIEPRAKMLAFAPYVEAHRECIRTGILGCREYADYDGYHVMAQTADTTLQVPSVIGFNSDESNPYTAVFKIPFLINLEILGFNIIDLILGLLSDASLPENIADFVPYEDDEDSNVNIPVYSILSTIWYLDNTSALSIADFKPAEDDTTISGAVENMSKFNNLNNNLLFKCAARDYVQQAVVTTPDLKTSLYHFDYISGFNSNSFDDPLLGALGSLSCFYGKPCNGAELPFILNKAIDEDGTALFTTTRDKKLMQSLSRLWFSDALFDDNPYTSANDNVLYIGVESEDIDVLIVEPQNNWDNIINTSIDPTVSSGICELL</sequence>
<dbReference type="AlphaFoldDB" id="A0A9X1ZJB8"/>
<accession>A0A9X1ZJB8</accession>
<reference evidence="2" key="1">
    <citation type="submission" date="2022-01" db="EMBL/GenBank/DDBJ databases">
        <title>Whole genome-based taxonomy of the Shewanellaceae.</title>
        <authorList>
            <person name="Martin-Rodriguez A.J."/>
        </authorList>
    </citation>
    <scope>NUCLEOTIDE SEQUENCE</scope>
    <source>
        <strain evidence="2">DSM 16422</strain>
    </source>
</reference>
<dbReference type="Pfam" id="PF00135">
    <property type="entry name" value="COesterase"/>
    <property type="match status" value="1"/>
</dbReference>
<dbReference type="PROSITE" id="PS51257">
    <property type="entry name" value="PROKAR_LIPOPROTEIN"/>
    <property type="match status" value="1"/>
</dbReference>
<feature type="domain" description="Carboxylesterase type B" evidence="1">
    <location>
        <begin position="67"/>
        <end position="642"/>
    </location>
</feature>
<evidence type="ECO:0000259" key="1">
    <source>
        <dbReference type="Pfam" id="PF00135"/>
    </source>
</evidence>
<dbReference type="RefSeq" id="WP_248996057.1">
    <property type="nucleotide sequence ID" value="NZ_JAKIKP010000008.1"/>
</dbReference>
<dbReference type="Gene3D" id="3.40.50.1820">
    <property type="entry name" value="alpha/beta hydrolase"/>
    <property type="match status" value="1"/>
</dbReference>
<proteinExistence type="predicted"/>
<organism evidence="2 3">
    <name type="scientific">Shewanella gaetbuli</name>
    <dbReference type="NCBI Taxonomy" id="220752"/>
    <lineage>
        <taxon>Bacteria</taxon>
        <taxon>Pseudomonadati</taxon>
        <taxon>Pseudomonadota</taxon>
        <taxon>Gammaproteobacteria</taxon>
        <taxon>Alteromonadales</taxon>
        <taxon>Shewanellaceae</taxon>
        <taxon>Shewanella</taxon>
    </lineage>
</organism>
<evidence type="ECO:0000313" key="2">
    <source>
        <dbReference type="EMBL" id="MCL1143384.1"/>
    </source>
</evidence>
<dbReference type="Proteomes" id="UP001139333">
    <property type="component" value="Unassembled WGS sequence"/>
</dbReference>
<dbReference type="PANTHER" id="PTHR11559">
    <property type="entry name" value="CARBOXYLESTERASE"/>
    <property type="match status" value="1"/>
</dbReference>
<dbReference type="InterPro" id="IPR050309">
    <property type="entry name" value="Type-B_Carboxylest/Lipase"/>
</dbReference>
<evidence type="ECO:0000313" key="3">
    <source>
        <dbReference type="Proteomes" id="UP001139333"/>
    </source>
</evidence>
<name>A0A9X1ZJB8_9GAMM</name>
<gene>
    <name evidence="2" type="ORF">L2672_11825</name>
</gene>
<dbReference type="SUPFAM" id="SSF53474">
    <property type="entry name" value="alpha/beta-Hydrolases"/>
    <property type="match status" value="1"/>
</dbReference>
<dbReference type="InterPro" id="IPR029058">
    <property type="entry name" value="AB_hydrolase_fold"/>
</dbReference>
<dbReference type="EMBL" id="JAKIKP010000008">
    <property type="protein sequence ID" value="MCL1143384.1"/>
    <property type="molecule type" value="Genomic_DNA"/>
</dbReference>
<dbReference type="InterPro" id="IPR002018">
    <property type="entry name" value="CarbesteraseB"/>
</dbReference>
<comment type="caution">
    <text evidence="2">The sequence shown here is derived from an EMBL/GenBank/DDBJ whole genome shotgun (WGS) entry which is preliminary data.</text>
</comment>
<protein>
    <submittedName>
        <fullName evidence="2">Carboxylesterase family protein</fullName>
    </submittedName>
</protein>